<evidence type="ECO:0000313" key="2">
    <source>
        <dbReference type="Proteomes" id="UP001233172"/>
    </source>
</evidence>
<reference evidence="1" key="2">
    <citation type="submission" date="2023-04" db="EMBL/GenBank/DDBJ databases">
        <authorList>
            <person name="Bu L."/>
            <person name="Lu L."/>
            <person name="Laidemitt M.R."/>
            <person name="Zhang S.M."/>
            <person name="Mutuku M."/>
            <person name="Mkoji G."/>
            <person name="Steinauer M."/>
            <person name="Loker E.S."/>
        </authorList>
    </citation>
    <scope>NUCLEOTIDE SEQUENCE</scope>
    <source>
        <strain evidence="1">KasaAsao</strain>
        <tissue evidence="1">Whole Snail</tissue>
    </source>
</reference>
<gene>
    <name evidence="1" type="ORF">Bpfe_007110</name>
</gene>
<dbReference type="EMBL" id="JASAOG010000021">
    <property type="protein sequence ID" value="KAK0063469.1"/>
    <property type="molecule type" value="Genomic_DNA"/>
</dbReference>
<feature type="non-terminal residue" evidence="1">
    <location>
        <position position="1"/>
    </location>
</feature>
<feature type="non-terminal residue" evidence="1">
    <location>
        <position position="62"/>
    </location>
</feature>
<proteinExistence type="predicted"/>
<dbReference type="Proteomes" id="UP001233172">
    <property type="component" value="Unassembled WGS sequence"/>
</dbReference>
<keyword evidence="2" id="KW-1185">Reference proteome</keyword>
<comment type="caution">
    <text evidence="1">The sequence shown here is derived from an EMBL/GenBank/DDBJ whole genome shotgun (WGS) entry which is preliminary data.</text>
</comment>
<accession>A0AAD8FHL9</accession>
<protein>
    <submittedName>
        <fullName evidence="1">60 kDa neurofilament protein</fullName>
    </submittedName>
</protein>
<name>A0AAD8FHL9_BIOPF</name>
<evidence type="ECO:0000313" key="1">
    <source>
        <dbReference type="EMBL" id="KAK0063469.1"/>
    </source>
</evidence>
<dbReference type="AlphaFoldDB" id="A0AAD8FHL9"/>
<sequence>LDLAKALHDDDYEKLVKLTQVTSKLKSELQVFRSVNELNEIENQRRRETIAKYQEDLEKVKL</sequence>
<reference evidence="1" key="1">
    <citation type="journal article" date="2023" name="PLoS Negl. Trop. Dis.">
        <title>A genome sequence for Biomphalaria pfeifferi, the major vector snail for the human-infecting parasite Schistosoma mansoni.</title>
        <authorList>
            <person name="Bu L."/>
            <person name="Lu L."/>
            <person name="Laidemitt M.R."/>
            <person name="Zhang S.M."/>
            <person name="Mutuku M."/>
            <person name="Mkoji G."/>
            <person name="Steinauer M."/>
            <person name="Loker E.S."/>
        </authorList>
    </citation>
    <scope>NUCLEOTIDE SEQUENCE</scope>
    <source>
        <strain evidence="1">KasaAsao</strain>
    </source>
</reference>
<organism evidence="1 2">
    <name type="scientific">Biomphalaria pfeifferi</name>
    <name type="common">Bloodfluke planorb</name>
    <name type="synonym">Freshwater snail</name>
    <dbReference type="NCBI Taxonomy" id="112525"/>
    <lineage>
        <taxon>Eukaryota</taxon>
        <taxon>Metazoa</taxon>
        <taxon>Spiralia</taxon>
        <taxon>Lophotrochozoa</taxon>
        <taxon>Mollusca</taxon>
        <taxon>Gastropoda</taxon>
        <taxon>Heterobranchia</taxon>
        <taxon>Euthyneura</taxon>
        <taxon>Panpulmonata</taxon>
        <taxon>Hygrophila</taxon>
        <taxon>Lymnaeoidea</taxon>
        <taxon>Planorbidae</taxon>
        <taxon>Biomphalaria</taxon>
    </lineage>
</organism>